<dbReference type="Proteomes" id="UP000198582">
    <property type="component" value="Unassembled WGS sequence"/>
</dbReference>
<gene>
    <name evidence="1" type="ORF">SAMN04489732_109137</name>
</gene>
<dbReference type="EMBL" id="FOEF01000009">
    <property type="protein sequence ID" value="SEP43931.1"/>
    <property type="molecule type" value="Genomic_DNA"/>
</dbReference>
<protein>
    <submittedName>
        <fullName evidence="1">Uncharacterized protein</fullName>
    </submittedName>
</protein>
<evidence type="ECO:0000313" key="1">
    <source>
        <dbReference type="EMBL" id="SEP43931.1"/>
    </source>
</evidence>
<dbReference type="STRING" id="394193.SAMN04489732_109137"/>
<reference evidence="1 2" key="1">
    <citation type="submission" date="2016-10" db="EMBL/GenBank/DDBJ databases">
        <authorList>
            <person name="de Groot N.N."/>
        </authorList>
    </citation>
    <scope>NUCLEOTIDE SEQUENCE [LARGE SCALE GENOMIC DNA]</scope>
    <source>
        <strain evidence="1 2">DSM 44993</strain>
    </source>
</reference>
<name>A0A1H8XVZ3_9PSEU</name>
<sequence>MVEPRISFLGANTLTSGYECDLTYTVARSMVSTPKSKTKIDVSVTSVSCHL</sequence>
<organism evidence="1 2">
    <name type="scientific">Amycolatopsis saalfeldensis</name>
    <dbReference type="NCBI Taxonomy" id="394193"/>
    <lineage>
        <taxon>Bacteria</taxon>
        <taxon>Bacillati</taxon>
        <taxon>Actinomycetota</taxon>
        <taxon>Actinomycetes</taxon>
        <taxon>Pseudonocardiales</taxon>
        <taxon>Pseudonocardiaceae</taxon>
        <taxon>Amycolatopsis</taxon>
    </lineage>
</organism>
<accession>A0A1H8XVZ3</accession>
<keyword evidence="2" id="KW-1185">Reference proteome</keyword>
<dbReference type="RefSeq" id="WP_177231472.1">
    <property type="nucleotide sequence ID" value="NZ_FOEF01000009.1"/>
</dbReference>
<evidence type="ECO:0000313" key="2">
    <source>
        <dbReference type="Proteomes" id="UP000198582"/>
    </source>
</evidence>
<dbReference type="AlphaFoldDB" id="A0A1H8XVZ3"/>
<proteinExistence type="predicted"/>